<dbReference type="AlphaFoldDB" id="A0AAI9SW56"/>
<evidence type="ECO:0000256" key="5">
    <source>
        <dbReference type="ARBA" id="ARBA00022502"/>
    </source>
</evidence>
<comment type="similarity">
    <text evidence="3 11">Belongs to the PIGX family.</text>
</comment>
<comment type="caution">
    <text evidence="12">The sequence shown here is derived from an EMBL/GenBank/DDBJ whole genome shotgun (WGS) entry which is preliminary data.</text>
</comment>
<gene>
    <name evidence="12" type="ORF">KGF56_002954</name>
</gene>
<dbReference type="GeneID" id="73380571"/>
<keyword evidence="6 11" id="KW-0812">Transmembrane</keyword>
<dbReference type="InterPro" id="IPR013233">
    <property type="entry name" value="PIG-X/PBN1"/>
</dbReference>
<evidence type="ECO:0000256" key="2">
    <source>
        <dbReference type="ARBA" id="ARBA00004687"/>
    </source>
</evidence>
<dbReference type="Proteomes" id="UP001202479">
    <property type="component" value="Unassembled WGS sequence"/>
</dbReference>
<keyword evidence="13" id="KW-1185">Reference proteome</keyword>
<sequence length="488" mass="56076">MRQRVTIYYPKLSETNLIQFVNNTNLQVKAPPNDSFIVENKYTVPLTNPWRYICQLRIQSKANDAVTNEVFPFEFSTGLNIYILPKNTINNDDNVEFFQEVQDVLWHLLGIEIDENKWTTNFNSLYYYDTKPGRLNCTFFQQQQQQQQLFDDETFDLVYVDNIPNQIIIRSLESKADQVGYELETNIYKEIGLFAKDEKISTSKDDIVLSGMRVILDGTVGGDRESENKHKTLFHVKPRHRYLANSVSSSIVPSGLHPVLATQFIGPQPILADEDIRKCQLYYYINLNKSLIFDKYQDIPANAKLRVDNGIQNLELPEYKLDQWGSEVMFELGQNDDHDDANDSSAVHFPESFNLTLHSRYQLPGNNQSLFTKVINPSPQIFYACAVKEASLLEKSPFDSKKLCRIGGNYETYFSNETVFYHFNQVLGKSNEGHLMVDVPHGITTFDRINSLTFITLLFGIIIILAAVFKKLFSFASHAATLQAKKDE</sequence>
<evidence type="ECO:0000256" key="8">
    <source>
        <dbReference type="ARBA" id="ARBA00022989"/>
    </source>
</evidence>
<evidence type="ECO:0000256" key="6">
    <source>
        <dbReference type="ARBA" id="ARBA00022692"/>
    </source>
</evidence>
<evidence type="ECO:0000256" key="1">
    <source>
        <dbReference type="ARBA" id="ARBA00004643"/>
    </source>
</evidence>
<dbReference type="SMART" id="SM00780">
    <property type="entry name" value="PIG-X"/>
    <property type="match status" value="1"/>
</dbReference>
<dbReference type="GO" id="GO:1990529">
    <property type="term" value="C:glycosylphosphatidylinositol-mannosyltransferase I complex"/>
    <property type="evidence" value="ECO:0007669"/>
    <property type="project" value="TreeGrafter"/>
</dbReference>
<organism evidence="12 13">
    <name type="scientific">Candida oxycetoniae</name>
    <dbReference type="NCBI Taxonomy" id="497107"/>
    <lineage>
        <taxon>Eukaryota</taxon>
        <taxon>Fungi</taxon>
        <taxon>Dikarya</taxon>
        <taxon>Ascomycota</taxon>
        <taxon>Saccharomycotina</taxon>
        <taxon>Pichiomycetes</taxon>
        <taxon>Debaryomycetaceae</taxon>
        <taxon>Candida/Lodderomyces clade</taxon>
        <taxon>Candida</taxon>
    </lineage>
</organism>
<evidence type="ECO:0000256" key="9">
    <source>
        <dbReference type="ARBA" id="ARBA00023136"/>
    </source>
</evidence>
<dbReference type="PANTHER" id="PTHR28533:SF1">
    <property type="entry name" value="PROTEIN PBN1"/>
    <property type="match status" value="1"/>
</dbReference>
<evidence type="ECO:0000313" key="13">
    <source>
        <dbReference type="Proteomes" id="UP001202479"/>
    </source>
</evidence>
<reference evidence="12" key="1">
    <citation type="journal article" date="2022" name="DNA Res.">
        <title>Genome analysis of five recently described species of the CUG-Ser clade uncovers Candida theae as a new hybrid lineage with pathogenic potential in the Candida parapsilosis species complex.</title>
        <authorList>
            <person name="Mixao V."/>
            <person name="Del Olmo V."/>
            <person name="Hegedusova E."/>
            <person name="Saus E."/>
            <person name="Pryszcz L."/>
            <person name="Cillingova A."/>
            <person name="Nosek J."/>
            <person name="Gabaldon T."/>
        </authorList>
    </citation>
    <scope>NUCLEOTIDE SEQUENCE</scope>
    <source>
        <strain evidence="12">CBS 10844</strain>
    </source>
</reference>
<keyword evidence="7 11" id="KW-0256">Endoplasmic reticulum</keyword>
<dbReference type="EMBL" id="JAHUZD010000106">
    <property type="protein sequence ID" value="KAI3404193.2"/>
    <property type="molecule type" value="Genomic_DNA"/>
</dbReference>
<dbReference type="GO" id="GO:0005789">
    <property type="term" value="C:endoplasmic reticulum membrane"/>
    <property type="evidence" value="ECO:0007669"/>
    <property type="project" value="UniProtKB-SubCell"/>
</dbReference>
<feature type="transmembrane region" description="Helical" evidence="11">
    <location>
        <begin position="449"/>
        <end position="469"/>
    </location>
</feature>
<name>A0AAI9SW56_9ASCO</name>
<comment type="pathway">
    <text evidence="2 11">Glycolipid biosynthesis; glycosylphosphatidylinositol-anchor biosynthesis.</text>
</comment>
<evidence type="ECO:0000256" key="4">
    <source>
        <dbReference type="ARBA" id="ARBA00020410"/>
    </source>
</evidence>
<dbReference type="RefSeq" id="XP_049179938.1">
    <property type="nucleotide sequence ID" value="XM_049324237.1"/>
</dbReference>
<keyword evidence="8 11" id="KW-1133">Transmembrane helix</keyword>
<dbReference type="GO" id="GO:0006506">
    <property type="term" value="P:GPI anchor biosynthetic process"/>
    <property type="evidence" value="ECO:0007669"/>
    <property type="project" value="UniProtKB-KW"/>
</dbReference>
<evidence type="ECO:0000256" key="11">
    <source>
        <dbReference type="RuleBase" id="RU366056"/>
    </source>
</evidence>
<protein>
    <recommendedName>
        <fullName evidence="4 11">Protein PBN1</fullName>
    </recommendedName>
</protein>
<evidence type="ECO:0000256" key="3">
    <source>
        <dbReference type="ARBA" id="ARBA00010345"/>
    </source>
</evidence>
<comment type="function">
    <text evidence="11">Required for proper folding and/or the stability of a subset of proteins in the endoplasmic reticulum. Component of glycosylphosphatidylinositol-mannosyltransferase 1 which transfers the first of the 4 mannoses in the GPI-anchor precursors during GPI-anchor biosynthesis. Probably acts by stabilizing the mannosyltransferase GPI14.</text>
</comment>
<comment type="subcellular location">
    <subcellularLocation>
        <location evidence="11">Endoplasmic reticulum membrane</location>
        <topology evidence="11">Single-pass membrane protein</topology>
    </subcellularLocation>
    <subcellularLocation>
        <location evidence="1">Endoplasmic reticulum membrane</location>
        <topology evidence="1">Single-pass type III membrane protein</topology>
    </subcellularLocation>
</comment>
<evidence type="ECO:0000313" key="12">
    <source>
        <dbReference type="EMBL" id="KAI3404193.2"/>
    </source>
</evidence>
<dbReference type="PANTHER" id="PTHR28533">
    <property type="entry name" value="PROTEIN PBN1"/>
    <property type="match status" value="1"/>
</dbReference>
<proteinExistence type="inferred from homology"/>
<keyword evidence="10" id="KW-0325">Glycoprotein</keyword>
<evidence type="ECO:0000256" key="7">
    <source>
        <dbReference type="ARBA" id="ARBA00022824"/>
    </source>
</evidence>
<keyword evidence="9 11" id="KW-0472">Membrane</keyword>
<keyword evidence="5 11" id="KW-0337">GPI-anchor biosynthesis</keyword>
<dbReference type="InterPro" id="IPR042322">
    <property type="entry name" value="Pbn1"/>
</dbReference>
<dbReference type="Pfam" id="PF08320">
    <property type="entry name" value="PIG-X"/>
    <property type="match status" value="1"/>
</dbReference>
<evidence type="ECO:0000256" key="10">
    <source>
        <dbReference type="ARBA" id="ARBA00023180"/>
    </source>
</evidence>
<dbReference type="GO" id="GO:0000030">
    <property type="term" value="F:mannosyltransferase activity"/>
    <property type="evidence" value="ECO:0007669"/>
    <property type="project" value="TreeGrafter"/>
</dbReference>
<accession>A0AAI9SW56</accession>